<dbReference type="KEGG" id="ffu:CLAFUR5_14641"/>
<evidence type="ECO:0000313" key="3">
    <source>
        <dbReference type="Proteomes" id="UP000756132"/>
    </source>
</evidence>
<accession>A0A9Q8PMZ3</accession>
<dbReference type="EMBL" id="CP090176">
    <property type="protein sequence ID" value="UJO25427.1"/>
    <property type="molecule type" value="Genomic_DNA"/>
</dbReference>
<dbReference type="OrthoDB" id="10667035at2759"/>
<dbReference type="Proteomes" id="UP000756132">
    <property type="component" value="Chromosome 14"/>
</dbReference>
<gene>
    <name evidence="2" type="ORF">CLAFUR5_14641</name>
</gene>
<evidence type="ECO:0000256" key="1">
    <source>
        <dbReference type="SAM" id="MobiDB-lite"/>
    </source>
</evidence>
<dbReference type="GeneID" id="71994519"/>
<organism evidence="2 3">
    <name type="scientific">Passalora fulva</name>
    <name type="common">Tomato leaf mold</name>
    <name type="synonym">Cladosporium fulvum</name>
    <dbReference type="NCBI Taxonomy" id="5499"/>
    <lineage>
        <taxon>Eukaryota</taxon>
        <taxon>Fungi</taxon>
        <taxon>Dikarya</taxon>
        <taxon>Ascomycota</taxon>
        <taxon>Pezizomycotina</taxon>
        <taxon>Dothideomycetes</taxon>
        <taxon>Dothideomycetidae</taxon>
        <taxon>Mycosphaerellales</taxon>
        <taxon>Mycosphaerellaceae</taxon>
        <taxon>Fulvia</taxon>
    </lineage>
</organism>
<proteinExistence type="predicted"/>
<feature type="region of interest" description="Disordered" evidence="1">
    <location>
        <begin position="223"/>
        <end position="243"/>
    </location>
</feature>
<reference evidence="2" key="1">
    <citation type="submission" date="2021-12" db="EMBL/GenBank/DDBJ databases">
        <authorList>
            <person name="Zaccaron A."/>
            <person name="Stergiopoulos I."/>
        </authorList>
    </citation>
    <scope>NUCLEOTIDE SEQUENCE</scope>
    <source>
        <strain evidence="2">Race5_Kim</strain>
    </source>
</reference>
<dbReference type="AlphaFoldDB" id="A0A9Q8PMZ3"/>
<keyword evidence="3" id="KW-1185">Reference proteome</keyword>
<dbReference type="RefSeq" id="XP_047769793.1">
    <property type="nucleotide sequence ID" value="XM_047913789.1"/>
</dbReference>
<name>A0A9Q8PMZ3_PASFU</name>
<sequence length="615" mass="67886">MSAINMYANLTEGDLRSGNGRMLLTPMQKAKAIGYCALHQISAHALPANAEEMIAFIIFMGWETAVQDTDLLEPLATKLLAFVRNNVNTDKLRPGMVEVQDSNTKVWTATWKAFTVQWALPGGFIYGKTPLENQASFESMEASMKVDRPAIDRPFIGPAALVRQTVAFVEDSAFEEEGSAFEEEGSALQQAGSAVEEDAISEAAITEITMTEATNDPNDFQSQAQAQANAEAQQAQAQQTQAQQDQAQAQAMVEARALLSREQKQLARLQQKREDQIRLEKERQDQIRLENKRQDQIRLEKERQDLIRLENKRQDQIRLEKERQDLIRLEKERQDLIRLENERLENERLEKERLVERRAAKAQRIAVKQAQACRTQEYLQCLRDRAEKQKALTTADIAPPTSPKTTNMQQKPSAKEAITPKDCTVQAMNACSVKDILARTEARAAQAVKGQTATSSSPALGNIPLTASFQSVVDKYLLGPPAAPKVTIGNKVKKSPIAATTGGPNVLPASVPSRTDYQAILDKYAGRTSTTGGTKASPALVPSRTGYQAILDQYAPRTSTNNASKTFRQNVNNAAATDKIPATATTTKDGNGLRRSTRIKTMIGSKGERLTYAEV</sequence>
<evidence type="ECO:0000313" key="2">
    <source>
        <dbReference type="EMBL" id="UJO25427.1"/>
    </source>
</evidence>
<protein>
    <submittedName>
        <fullName evidence="2">Reticulocyte-binding protein 2 a</fullName>
    </submittedName>
</protein>
<reference evidence="2" key="2">
    <citation type="journal article" date="2022" name="Microb. Genom.">
        <title>A chromosome-scale genome assembly of the tomato pathogen Cladosporium fulvum reveals a compartmentalized genome architecture and the presence of a dispensable chromosome.</title>
        <authorList>
            <person name="Zaccaron A.Z."/>
            <person name="Chen L.H."/>
            <person name="Samaras A."/>
            <person name="Stergiopoulos I."/>
        </authorList>
    </citation>
    <scope>NUCLEOTIDE SEQUENCE</scope>
    <source>
        <strain evidence="2">Race5_Kim</strain>
    </source>
</reference>